<comment type="caution">
    <text evidence="1">The sequence shown here is derived from an EMBL/GenBank/DDBJ whole genome shotgun (WGS) entry which is preliminary data.</text>
</comment>
<dbReference type="SUPFAM" id="SSF56399">
    <property type="entry name" value="ADP-ribosylation"/>
    <property type="match status" value="1"/>
</dbReference>
<evidence type="ECO:0008006" key="3">
    <source>
        <dbReference type="Google" id="ProtNLM"/>
    </source>
</evidence>
<name>A0ABY2VFA8_9PSED</name>
<dbReference type="EMBL" id="VAVY01000003">
    <property type="protein sequence ID" value="TMM62739.1"/>
    <property type="molecule type" value="Genomic_DNA"/>
</dbReference>
<evidence type="ECO:0000313" key="1">
    <source>
        <dbReference type="EMBL" id="TMM62739.1"/>
    </source>
</evidence>
<sequence length="201" mass="22282">MNHHQAFKAHLDTLPHGVDILRVCKSYKTAEDDYAFELNGRLKAGLPLERFFSDLPHLKKLIGATPTDTITLFRMTSEAEFSVPLLQALEGTFTYQAFMSTTSDINELGKFIPLSGAPLILEIECPPGMAFAPIDFISGIKEGEYLLGCGTKFRMTSDPQALSVEQAKEYASGRSDLRLIKLKVVENPPYIEPDSLLQISV</sequence>
<dbReference type="Gene3D" id="3.90.176.10">
    <property type="entry name" value="Toxin ADP-ribosyltransferase, Chain A, domain 1"/>
    <property type="match status" value="1"/>
</dbReference>
<organism evidence="1 2">
    <name type="scientific">Pseudomonas protegens</name>
    <dbReference type="NCBI Taxonomy" id="380021"/>
    <lineage>
        <taxon>Bacteria</taxon>
        <taxon>Pseudomonadati</taxon>
        <taxon>Pseudomonadota</taxon>
        <taxon>Gammaproteobacteria</taxon>
        <taxon>Pseudomonadales</taxon>
        <taxon>Pseudomonadaceae</taxon>
        <taxon>Pseudomonas</taxon>
    </lineage>
</organism>
<proteinExistence type="predicted"/>
<evidence type="ECO:0000313" key="2">
    <source>
        <dbReference type="Proteomes" id="UP000310095"/>
    </source>
</evidence>
<gene>
    <name evidence="1" type="ORF">FEF10_21885</name>
</gene>
<accession>A0ABY2VFA8</accession>
<dbReference type="Proteomes" id="UP000310095">
    <property type="component" value="Unassembled WGS sequence"/>
</dbReference>
<dbReference type="RefSeq" id="WP_011063189.1">
    <property type="nucleotide sequence ID" value="NZ_CP022097.2"/>
</dbReference>
<protein>
    <recommendedName>
        <fullName evidence="3">ADP ribosyltransferase domain-containing protein</fullName>
    </recommendedName>
</protein>
<reference evidence="1 2" key="1">
    <citation type="submission" date="2019-05" db="EMBL/GenBank/DDBJ databases">
        <title>Identification and Biocontrol Activity Analysis of Biocontrol Strain PF-1 Based on Genome-wide Data.</title>
        <authorList>
            <person name="Qi J."/>
        </authorList>
    </citation>
    <scope>NUCLEOTIDE SEQUENCE [LARGE SCALE GENOMIC DNA]</scope>
    <source>
        <strain evidence="1 2">PF-1</strain>
    </source>
</reference>
<keyword evidence="2" id="KW-1185">Reference proteome</keyword>